<feature type="coiled-coil region" evidence="1">
    <location>
        <begin position="5"/>
        <end position="152"/>
    </location>
</feature>
<accession>A0A915LYK7</accession>
<name>A0A915LYK7_MELJA</name>
<dbReference type="AlphaFoldDB" id="A0A915LYK7"/>
<keyword evidence="1" id="KW-0175">Coiled coil</keyword>
<proteinExistence type="predicted"/>
<dbReference type="WBParaSite" id="scaffold2132_cov148.g4314">
    <property type="protein sequence ID" value="scaffold2132_cov148.g4314"/>
    <property type="gene ID" value="scaffold2132_cov148.g4314"/>
</dbReference>
<sequence length="254" mass="29721">INKQKNNYLDQIDQLKLENENLCKTIGEKDEKIKLCEEQIKKFDEENKKFLEEITQLNSKNKNLSKEAKEKEQKIRLVNDQLQEANQKNQSLLEDIDQLNSEKRNLIKEFKEKIQVINDQLKEANTSSNEKINLIEAKLGELYTNLDKLQNETEKPVHFVKLDNKLTSISTSKTCCKNACINSNVNYGSCIFNKGFVRIVDYLKVEYHSVEGGKENNKKILVFAQRSFNKPTNNNNQHLFYFEIKIIEKAENQK</sequence>
<dbReference type="Gene3D" id="1.10.287.1490">
    <property type="match status" value="1"/>
</dbReference>
<organism evidence="2 3">
    <name type="scientific">Meloidogyne javanica</name>
    <name type="common">Root-knot nematode worm</name>
    <dbReference type="NCBI Taxonomy" id="6303"/>
    <lineage>
        <taxon>Eukaryota</taxon>
        <taxon>Metazoa</taxon>
        <taxon>Ecdysozoa</taxon>
        <taxon>Nematoda</taxon>
        <taxon>Chromadorea</taxon>
        <taxon>Rhabditida</taxon>
        <taxon>Tylenchina</taxon>
        <taxon>Tylenchomorpha</taxon>
        <taxon>Tylenchoidea</taxon>
        <taxon>Meloidogynidae</taxon>
        <taxon>Meloidogyninae</taxon>
        <taxon>Meloidogyne</taxon>
        <taxon>Meloidogyne incognita group</taxon>
    </lineage>
</organism>
<reference evidence="3" key="1">
    <citation type="submission" date="2022-11" db="UniProtKB">
        <authorList>
            <consortium name="WormBaseParasite"/>
        </authorList>
    </citation>
    <scope>IDENTIFICATION</scope>
</reference>
<evidence type="ECO:0000313" key="3">
    <source>
        <dbReference type="WBParaSite" id="scaffold2132_cov148.g4314"/>
    </source>
</evidence>
<protein>
    <submittedName>
        <fullName evidence="3">Uncharacterized protein</fullName>
    </submittedName>
</protein>
<dbReference type="Proteomes" id="UP000887561">
    <property type="component" value="Unplaced"/>
</dbReference>
<keyword evidence="2" id="KW-1185">Reference proteome</keyword>
<evidence type="ECO:0000256" key="1">
    <source>
        <dbReference type="SAM" id="Coils"/>
    </source>
</evidence>
<evidence type="ECO:0000313" key="2">
    <source>
        <dbReference type="Proteomes" id="UP000887561"/>
    </source>
</evidence>